<evidence type="ECO:0000313" key="2">
    <source>
        <dbReference type="Proteomes" id="UP001212741"/>
    </source>
</evidence>
<dbReference type="InterPro" id="IPR011013">
    <property type="entry name" value="Gal_mutarotase_sf_dom"/>
</dbReference>
<accession>A0AAW6AJQ2</accession>
<proteinExistence type="predicted"/>
<dbReference type="Proteomes" id="UP001212741">
    <property type="component" value="Unassembled WGS sequence"/>
</dbReference>
<dbReference type="PANTHER" id="PTHR11122">
    <property type="entry name" value="APOSPORY-ASSOCIATED PROTEIN C-RELATED"/>
    <property type="match status" value="1"/>
</dbReference>
<dbReference type="InterPro" id="IPR037481">
    <property type="entry name" value="LacX"/>
</dbReference>
<comment type="caution">
    <text evidence="1">The sequence shown here is derived from an EMBL/GenBank/DDBJ whole genome shotgun (WGS) entry which is preliminary data.</text>
</comment>
<dbReference type="PANTHER" id="PTHR11122:SF13">
    <property type="entry name" value="GLUCOSE-6-PHOSPHATE 1-EPIMERASE"/>
    <property type="match status" value="1"/>
</dbReference>
<dbReference type="GO" id="GO:0016853">
    <property type="term" value="F:isomerase activity"/>
    <property type="evidence" value="ECO:0007669"/>
    <property type="project" value="InterPro"/>
</dbReference>
<name>A0AAW6AJQ2_9ACTN</name>
<organism evidence="1 2">
    <name type="scientific">Collinsella aerofaciens</name>
    <dbReference type="NCBI Taxonomy" id="74426"/>
    <lineage>
        <taxon>Bacteria</taxon>
        <taxon>Bacillati</taxon>
        <taxon>Actinomycetota</taxon>
        <taxon>Coriobacteriia</taxon>
        <taxon>Coriobacteriales</taxon>
        <taxon>Coriobacteriaceae</taxon>
        <taxon>Collinsella</taxon>
    </lineage>
</organism>
<protein>
    <submittedName>
        <fullName evidence="1">Aldose 1-epimerase family protein</fullName>
    </submittedName>
</protein>
<dbReference type="GO" id="GO:0030246">
    <property type="term" value="F:carbohydrate binding"/>
    <property type="evidence" value="ECO:0007669"/>
    <property type="project" value="InterPro"/>
</dbReference>
<dbReference type="InterPro" id="IPR014718">
    <property type="entry name" value="GH-type_carb-bd"/>
</dbReference>
<dbReference type="AlphaFoldDB" id="A0AAW6AJQ2"/>
<dbReference type="InterPro" id="IPR008183">
    <property type="entry name" value="Aldose_1/G6P_1-epimerase"/>
</dbReference>
<sequence length="293" mass="32405">MEYALSNDSISIKVSTAGGSFTSIEAGGREYLWQGDPAVWSGQAPICFPICGGLRDNSAMTFAGHHVKLARHGFARKQEWKLLSQSENELAMCLASEDNAALLSDYPYPFKLVARYTLEGDAVRVSYEVTNEGTEDMPFFIGGHPGFRCPLDEGEAYTDYELRFEKDEAAELCTAVPSTGLIDMANRSKNPMVGKTLPLSHELFDFAETIFDVLESRQVTLSKKGEDKGVRLSFEGFPYLIVWSKPEGDFVAVEPWGGLSTCSDEDDVLEHKRGCLVAKPKETVVRSFTIEIL</sequence>
<dbReference type="CDD" id="cd09024">
    <property type="entry name" value="Aldose_epim_lacX"/>
    <property type="match status" value="1"/>
</dbReference>
<dbReference type="Gene3D" id="2.70.98.10">
    <property type="match status" value="1"/>
</dbReference>
<dbReference type="SUPFAM" id="SSF74650">
    <property type="entry name" value="Galactose mutarotase-like"/>
    <property type="match status" value="1"/>
</dbReference>
<evidence type="ECO:0000313" key="1">
    <source>
        <dbReference type="EMBL" id="MDB1838441.1"/>
    </source>
</evidence>
<dbReference type="Pfam" id="PF01263">
    <property type="entry name" value="Aldose_epim"/>
    <property type="match status" value="1"/>
</dbReference>
<dbReference type="RefSeq" id="WP_195240946.1">
    <property type="nucleotide sequence ID" value="NZ_JADMYJ010000018.1"/>
</dbReference>
<gene>
    <name evidence="1" type="ORF">PMW86_02365</name>
</gene>
<dbReference type="EMBL" id="JAQLEC010000005">
    <property type="protein sequence ID" value="MDB1838441.1"/>
    <property type="molecule type" value="Genomic_DNA"/>
</dbReference>
<dbReference type="GO" id="GO:0005975">
    <property type="term" value="P:carbohydrate metabolic process"/>
    <property type="evidence" value="ECO:0007669"/>
    <property type="project" value="InterPro"/>
</dbReference>
<reference evidence="1" key="1">
    <citation type="submission" date="2023-01" db="EMBL/GenBank/DDBJ databases">
        <title>Human gut microbiome strain richness.</title>
        <authorList>
            <person name="Chen-Liaw A."/>
        </authorList>
    </citation>
    <scope>NUCLEOTIDE SEQUENCE</scope>
    <source>
        <strain evidence="1">D54st1_D6_D54t1_190329</strain>
    </source>
</reference>